<keyword evidence="5" id="KW-1185">Reference proteome</keyword>
<sequence length="214" mass="24015">MIKQIRKDLRSRLTLVGRIPPTLEQLTTRLIELDGAREAFVEAGIAPVYNSWGTNNNPSRGSTERKTENNTQAPRSNNRNYQGGQNNPPKQTAQGRATFTNTLTPEERERRRTLKLYYECGKPGHYGRNCEEKGKGNVALHGAEIDSPCACDNCLENESITDPTDDNDSELYGHAAFNIEDDYDDEVRMLLEIGNEGGLEIAEISDLEKEELNQ</sequence>
<evidence type="ECO:0000259" key="3">
    <source>
        <dbReference type="PROSITE" id="PS50158"/>
    </source>
</evidence>
<gene>
    <name evidence="4" type="ORF">GYMLUDRAFT_61788</name>
</gene>
<evidence type="ECO:0000256" key="1">
    <source>
        <dbReference type="PROSITE-ProRule" id="PRU00047"/>
    </source>
</evidence>
<proteinExistence type="predicted"/>
<feature type="region of interest" description="Disordered" evidence="2">
    <location>
        <begin position="49"/>
        <end position="110"/>
    </location>
</feature>
<name>A0A0D0CN91_9AGAR</name>
<protein>
    <recommendedName>
        <fullName evidence="3">CCHC-type domain-containing protein</fullName>
    </recommendedName>
</protein>
<accession>A0A0D0CN91</accession>
<organism evidence="4 5">
    <name type="scientific">Collybiopsis luxurians FD-317 M1</name>
    <dbReference type="NCBI Taxonomy" id="944289"/>
    <lineage>
        <taxon>Eukaryota</taxon>
        <taxon>Fungi</taxon>
        <taxon>Dikarya</taxon>
        <taxon>Basidiomycota</taxon>
        <taxon>Agaricomycotina</taxon>
        <taxon>Agaricomycetes</taxon>
        <taxon>Agaricomycetidae</taxon>
        <taxon>Agaricales</taxon>
        <taxon>Marasmiineae</taxon>
        <taxon>Omphalotaceae</taxon>
        <taxon>Collybiopsis</taxon>
        <taxon>Collybiopsis luxurians</taxon>
    </lineage>
</organism>
<keyword evidence="1" id="KW-0479">Metal-binding</keyword>
<evidence type="ECO:0000313" key="5">
    <source>
        <dbReference type="Proteomes" id="UP000053593"/>
    </source>
</evidence>
<evidence type="ECO:0000313" key="4">
    <source>
        <dbReference type="EMBL" id="KIK56728.1"/>
    </source>
</evidence>
<dbReference type="AlphaFoldDB" id="A0A0D0CN91"/>
<dbReference type="InterPro" id="IPR001878">
    <property type="entry name" value="Znf_CCHC"/>
</dbReference>
<evidence type="ECO:0000256" key="2">
    <source>
        <dbReference type="SAM" id="MobiDB-lite"/>
    </source>
</evidence>
<dbReference type="Proteomes" id="UP000053593">
    <property type="component" value="Unassembled WGS sequence"/>
</dbReference>
<reference evidence="4 5" key="1">
    <citation type="submission" date="2014-04" db="EMBL/GenBank/DDBJ databases">
        <title>Evolutionary Origins and Diversification of the Mycorrhizal Mutualists.</title>
        <authorList>
            <consortium name="DOE Joint Genome Institute"/>
            <consortium name="Mycorrhizal Genomics Consortium"/>
            <person name="Kohler A."/>
            <person name="Kuo A."/>
            <person name="Nagy L.G."/>
            <person name="Floudas D."/>
            <person name="Copeland A."/>
            <person name="Barry K.W."/>
            <person name="Cichocki N."/>
            <person name="Veneault-Fourrey C."/>
            <person name="LaButti K."/>
            <person name="Lindquist E.A."/>
            <person name="Lipzen A."/>
            <person name="Lundell T."/>
            <person name="Morin E."/>
            <person name="Murat C."/>
            <person name="Riley R."/>
            <person name="Ohm R."/>
            <person name="Sun H."/>
            <person name="Tunlid A."/>
            <person name="Henrissat B."/>
            <person name="Grigoriev I.V."/>
            <person name="Hibbett D.S."/>
            <person name="Martin F."/>
        </authorList>
    </citation>
    <scope>NUCLEOTIDE SEQUENCE [LARGE SCALE GENOMIC DNA]</scope>
    <source>
        <strain evidence="4 5">FD-317 M1</strain>
    </source>
</reference>
<dbReference type="PROSITE" id="PS50158">
    <property type="entry name" value="ZF_CCHC"/>
    <property type="match status" value="1"/>
</dbReference>
<keyword evidence="1" id="KW-0863">Zinc-finger</keyword>
<dbReference type="GO" id="GO:0003676">
    <property type="term" value="F:nucleic acid binding"/>
    <property type="evidence" value="ECO:0007669"/>
    <property type="project" value="InterPro"/>
</dbReference>
<feature type="domain" description="CCHC-type" evidence="3">
    <location>
        <begin position="118"/>
        <end position="132"/>
    </location>
</feature>
<feature type="compositionally biased region" description="Polar residues" evidence="2">
    <location>
        <begin position="69"/>
        <end position="104"/>
    </location>
</feature>
<dbReference type="GO" id="GO:0008270">
    <property type="term" value="F:zinc ion binding"/>
    <property type="evidence" value="ECO:0007669"/>
    <property type="project" value="UniProtKB-KW"/>
</dbReference>
<dbReference type="EMBL" id="KN834795">
    <property type="protein sequence ID" value="KIK56728.1"/>
    <property type="molecule type" value="Genomic_DNA"/>
</dbReference>
<feature type="compositionally biased region" description="Polar residues" evidence="2">
    <location>
        <begin position="51"/>
        <end position="61"/>
    </location>
</feature>
<keyword evidence="1" id="KW-0862">Zinc</keyword>
<dbReference type="HOGENOM" id="CLU_1289044_0_0_1"/>